<proteinExistence type="predicted"/>
<dbReference type="Proteomes" id="UP000027451">
    <property type="component" value="Unassembled WGS sequence"/>
</dbReference>
<dbReference type="EMBL" id="JFHD01000001">
    <property type="protein sequence ID" value="KDR33968.1"/>
    <property type="molecule type" value="Genomic_DNA"/>
</dbReference>
<gene>
    <name evidence="1" type="ORF">BG60_02110</name>
</gene>
<keyword evidence="2" id="KW-1185">Reference proteome</keyword>
<comment type="caution">
    <text evidence="1">The sequence shown here is derived from an EMBL/GenBank/DDBJ whole genome shotgun (WGS) entry which is preliminary data.</text>
</comment>
<organism evidence="1 2">
    <name type="scientific">Caballeronia zhejiangensis</name>
    <dbReference type="NCBI Taxonomy" id="871203"/>
    <lineage>
        <taxon>Bacteria</taxon>
        <taxon>Pseudomonadati</taxon>
        <taxon>Pseudomonadota</taxon>
        <taxon>Betaproteobacteria</taxon>
        <taxon>Burkholderiales</taxon>
        <taxon>Burkholderiaceae</taxon>
        <taxon>Caballeronia</taxon>
    </lineage>
</organism>
<name>A0A656QW21_9BURK</name>
<protein>
    <submittedName>
        <fullName evidence="1">Uncharacterized protein</fullName>
    </submittedName>
</protein>
<accession>A0A656QW21</accession>
<evidence type="ECO:0000313" key="2">
    <source>
        <dbReference type="Proteomes" id="UP000027451"/>
    </source>
</evidence>
<sequence length="106" mass="11799">MRRHLCATQALARFAVETHQRHSTIARGQTMLTCFAVSHTDDDQLVQSAEHEILQAIADEAEVSFEPGFAGKSYLDVPTNADAREAMTARLEQNDMSFSVVTRIAY</sequence>
<evidence type="ECO:0000313" key="1">
    <source>
        <dbReference type="EMBL" id="KDR33968.1"/>
    </source>
</evidence>
<reference evidence="1 2" key="1">
    <citation type="submission" date="2014-03" db="EMBL/GenBank/DDBJ databases">
        <title>Draft Genome Sequences of Four Burkholderia Strains.</title>
        <authorList>
            <person name="Liu X.Y."/>
            <person name="Li C.X."/>
            <person name="Xu J.H."/>
        </authorList>
    </citation>
    <scope>NUCLEOTIDE SEQUENCE [LARGE SCALE GENOMIC DNA]</scope>
    <source>
        <strain evidence="1 2">OP-1</strain>
    </source>
</reference>
<dbReference type="AlphaFoldDB" id="A0A656QW21"/>